<dbReference type="EMBL" id="JACJSI010000188">
    <property type="protein sequence ID" value="MBD2534708.1"/>
    <property type="molecule type" value="Genomic_DNA"/>
</dbReference>
<dbReference type="Pfam" id="PF11239">
    <property type="entry name" value="DUF3040"/>
    <property type="match status" value="1"/>
</dbReference>
<evidence type="ECO:0000313" key="4">
    <source>
        <dbReference type="Proteomes" id="UP000623440"/>
    </source>
</evidence>
<sequence length="108" mass="12321">MTSESDREKELEQRERTLQEREVELRLREMETNIHANDAAFHQTVKHQPENSQKPWMNKVILGGKLFALGVVALVAVRIASVLAGFIIVGALGWMSYKLFLESKKTNL</sequence>
<feature type="transmembrane region" description="Helical" evidence="2">
    <location>
        <begin position="66"/>
        <end position="95"/>
    </location>
</feature>
<keyword evidence="1" id="KW-0175">Coiled coil</keyword>
<accession>A0ABR8DZX6</accession>
<dbReference type="Proteomes" id="UP000623440">
    <property type="component" value="Unassembled WGS sequence"/>
</dbReference>
<keyword evidence="4" id="KW-1185">Reference proteome</keyword>
<dbReference type="RefSeq" id="WP_190945473.1">
    <property type="nucleotide sequence ID" value="NZ_JACJSI010000188.1"/>
</dbReference>
<keyword evidence="2" id="KW-1133">Transmembrane helix</keyword>
<proteinExistence type="predicted"/>
<keyword evidence="2" id="KW-0472">Membrane</keyword>
<evidence type="ECO:0000313" key="3">
    <source>
        <dbReference type="EMBL" id="MBD2534708.1"/>
    </source>
</evidence>
<organism evidence="3 4">
    <name type="scientific">Nostoc flagelliforme FACHB-838</name>
    <dbReference type="NCBI Taxonomy" id="2692904"/>
    <lineage>
        <taxon>Bacteria</taxon>
        <taxon>Bacillati</taxon>
        <taxon>Cyanobacteriota</taxon>
        <taxon>Cyanophyceae</taxon>
        <taxon>Nostocales</taxon>
        <taxon>Nostocaceae</taxon>
        <taxon>Nostoc</taxon>
    </lineage>
</organism>
<evidence type="ECO:0000256" key="1">
    <source>
        <dbReference type="SAM" id="Coils"/>
    </source>
</evidence>
<reference evidence="3 4" key="1">
    <citation type="journal article" date="2020" name="ISME J.">
        <title>Comparative genomics reveals insights into cyanobacterial evolution and habitat adaptation.</title>
        <authorList>
            <person name="Chen M.Y."/>
            <person name="Teng W.K."/>
            <person name="Zhao L."/>
            <person name="Hu C.X."/>
            <person name="Zhou Y.K."/>
            <person name="Han B.P."/>
            <person name="Song L.R."/>
            <person name="Shu W.S."/>
        </authorList>
    </citation>
    <scope>NUCLEOTIDE SEQUENCE [LARGE SCALE GENOMIC DNA]</scope>
    <source>
        <strain evidence="3 4">FACHB-838</strain>
    </source>
</reference>
<keyword evidence="2" id="KW-0812">Transmembrane</keyword>
<comment type="caution">
    <text evidence="3">The sequence shown here is derived from an EMBL/GenBank/DDBJ whole genome shotgun (WGS) entry which is preliminary data.</text>
</comment>
<protein>
    <submittedName>
        <fullName evidence="3">DUF3040 domain-containing protein</fullName>
    </submittedName>
</protein>
<evidence type="ECO:0000256" key="2">
    <source>
        <dbReference type="SAM" id="Phobius"/>
    </source>
</evidence>
<feature type="coiled-coil region" evidence="1">
    <location>
        <begin position="1"/>
        <end position="28"/>
    </location>
</feature>
<dbReference type="InterPro" id="IPR021401">
    <property type="entry name" value="DUF3040"/>
</dbReference>
<gene>
    <name evidence="3" type="ORF">H6G97_36665</name>
</gene>
<name>A0ABR8DZX6_9NOSO</name>